<dbReference type="OrthoDB" id="435402at2759"/>
<dbReference type="GO" id="GO:0031047">
    <property type="term" value="P:regulatory ncRNA-mediated gene silencing"/>
    <property type="evidence" value="ECO:0007669"/>
    <property type="project" value="InterPro"/>
</dbReference>
<dbReference type="AlphaFoldDB" id="A0A0E1RUL7"/>
<organism evidence="2 3">
    <name type="scientific">Coccidioides immitis (strain RS)</name>
    <name type="common">Valley fever fungus</name>
    <dbReference type="NCBI Taxonomy" id="246410"/>
    <lineage>
        <taxon>Eukaryota</taxon>
        <taxon>Fungi</taxon>
        <taxon>Dikarya</taxon>
        <taxon>Ascomycota</taxon>
        <taxon>Pezizomycotina</taxon>
        <taxon>Eurotiomycetes</taxon>
        <taxon>Eurotiomycetidae</taxon>
        <taxon>Onygenales</taxon>
        <taxon>Onygenaceae</taxon>
        <taxon>Coccidioides</taxon>
    </lineage>
</organism>
<dbReference type="GeneID" id="4558256"/>
<gene>
    <name evidence="2" type="ORF">CIMG_09147</name>
</gene>
<dbReference type="RefSeq" id="XP_001239526.2">
    <property type="nucleotide sequence ID" value="XM_001239525.2"/>
</dbReference>
<accession>A0A0E1RUL7</accession>
<dbReference type="InterPro" id="IPR018606">
    <property type="entry name" value="Arb1"/>
</dbReference>
<feature type="compositionally biased region" description="Basic residues" evidence="1">
    <location>
        <begin position="67"/>
        <end position="84"/>
    </location>
</feature>
<dbReference type="EMBL" id="GG704915">
    <property type="protein sequence ID" value="EAS27943.2"/>
    <property type="molecule type" value="Genomic_DNA"/>
</dbReference>
<name>A0A0E1RUL7_COCIM</name>
<sequence length="497" mass="55986">MASESPSGSPSIAETLSTAAPIDLPYRPKPGASLDQPAALNGPKSEPENDADDEEDAGAGGEVAEMKRKKKKKKRKPGKSKKKPSGYEEYYVDTPMTPAEYEEEKKLYDESFSAIHRLETCIQRYETKRRMNSERRDIFLKYLSYGGVNVGPKMFEGNDQKDLQRLDSEDIVTATAQTNIPEDRAHWDVDFEAVAKGFLSSVIPRFIGLETEQQVDLVTSTIKNFLNYVIYHDVCPEHRENIMAARTICDKAKDQLWKAQQANTVAPGDFNMACSTLFGGSYFGAYTGDHEWSKGLESAGMPGMTARKVVKFGIAGAGTYEQAERFRDLVHANRISAKLVHEDGFEILSITPASPEIKQFYREYAPDLNPLAKMRARAWRNPELPAEDLPKGESPKYLSEDGSGNPAEFEFFIEDNLLQFYFVGMKIEAHVRELNSGIHYFDNVFAMYCAFHTVLPNEAMMGWKEPKDIRPDHLCWEAPCDSKEDREETAVAEDEVE</sequence>
<dbReference type="GO" id="GO:0033167">
    <property type="term" value="C:ARC complex"/>
    <property type="evidence" value="ECO:0007669"/>
    <property type="project" value="InterPro"/>
</dbReference>
<dbReference type="InParanoid" id="A0A0E1RUL7"/>
<dbReference type="OMA" id="NKPTGFE"/>
<evidence type="ECO:0000313" key="3">
    <source>
        <dbReference type="Proteomes" id="UP000001261"/>
    </source>
</evidence>
<dbReference type="STRING" id="246410.A0A0E1RUL7"/>
<reference evidence="3" key="2">
    <citation type="journal article" date="2010" name="Genome Res.">
        <title>Population genomic sequencing of Coccidioides fungi reveals recent hybridization and transposon control.</title>
        <authorList>
            <person name="Neafsey D.E."/>
            <person name="Barker B.M."/>
            <person name="Sharpton T.J."/>
            <person name="Stajich J.E."/>
            <person name="Park D.J."/>
            <person name="Whiston E."/>
            <person name="Hung C.-Y."/>
            <person name="McMahan C."/>
            <person name="White J."/>
            <person name="Sykes S."/>
            <person name="Heiman D."/>
            <person name="Young S."/>
            <person name="Zeng Q."/>
            <person name="Abouelleil A."/>
            <person name="Aftuck L."/>
            <person name="Bessette D."/>
            <person name="Brown A."/>
            <person name="FitzGerald M."/>
            <person name="Lui A."/>
            <person name="Macdonald J.P."/>
            <person name="Priest M."/>
            <person name="Orbach M.J."/>
            <person name="Galgiani J.N."/>
            <person name="Kirkland T.N."/>
            <person name="Cole G.T."/>
            <person name="Birren B.W."/>
            <person name="Henn M.R."/>
            <person name="Taylor J.W."/>
            <person name="Rounsley S.D."/>
        </authorList>
    </citation>
    <scope>GENOME REANNOTATION</scope>
    <source>
        <strain evidence="3">RS</strain>
    </source>
</reference>
<dbReference type="VEuPathDB" id="FungiDB:CIMG_09147"/>
<feature type="region of interest" description="Disordered" evidence="1">
    <location>
        <begin position="1"/>
        <end position="89"/>
    </location>
</feature>
<reference evidence="3" key="1">
    <citation type="journal article" date="2009" name="Genome Res.">
        <title>Comparative genomic analyses of the human fungal pathogens Coccidioides and their relatives.</title>
        <authorList>
            <person name="Sharpton T.J."/>
            <person name="Stajich J.E."/>
            <person name="Rounsley S.D."/>
            <person name="Gardner M.J."/>
            <person name="Wortman J.R."/>
            <person name="Jordar V.S."/>
            <person name="Maiti R."/>
            <person name="Kodira C.D."/>
            <person name="Neafsey D.E."/>
            <person name="Zeng Q."/>
            <person name="Hung C.-Y."/>
            <person name="McMahan C."/>
            <person name="Muszewska A."/>
            <person name="Grynberg M."/>
            <person name="Mandel M.A."/>
            <person name="Kellner E.M."/>
            <person name="Barker B.M."/>
            <person name="Galgiani J.N."/>
            <person name="Orbach M.J."/>
            <person name="Kirkland T.N."/>
            <person name="Cole G.T."/>
            <person name="Henn M.R."/>
            <person name="Birren B.W."/>
            <person name="Taylor J.W."/>
        </authorList>
    </citation>
    <scope>NUCLEOTIDE SEQUENCE [LARGE SCALE GENOMIC DNA]</scope>
    <source>
        <strain evidence="3">RS</strain>
    </source>
</reference>
<evidence type="ECO:0008006" key="4">
    <source>
        <dbReference type="Google" id="ProtNLM"/>
    </source>
</evidence>
<evidence type="ECO:0000313" key="2">
    <source>
        <dbReference type="EMBL" id="EAS27943.2"/>
    </source>
</evidence>
<evidence type="ECO:0000256" key="1">
    <source>
        <dbReference type="SAM" id="MobiDB-lite"/>
    </source>
</evidence>
<proteinExistence type="predicted"/>
<keyword evidence="3" id="KW-1185">Reference proteome</keyword>
<protein>
    <recommendedName>
        <fullName evidence="4">Argonaute complex, subunit Arb1</fullName>
    </recommendedName>
</protein>
<dbReference type="KEGG" id="cim:CIMG_09147"/>
<feature type="compositionally biased region" description="Acidic residues" evidence="1">
    <location>
        <begin position="48"/>
        <end position="57"/>
    </location>
</feature>
<dbReference type="Pfam" id="PF09692">
    <property type="entry name" value="Arb1"/>
    <property type="match status" value="1"/>
</dbReference>
<dbReference type="Proteomes" id="UP000001261">
    <property type="component" value="Unassembled WGS sequence"/>
</dbReference>
<feature type="compositionally biased region" description="Polar residues" evidence="1">
    <location>
        <begin position="1"/>
        <end position="18"/>
    </location>
</feature>